<dbReference type="GO" id="GO:0004089">
    <property type="term" value="F:carbonate dehydratase activity"/>
    <property type="evidence" value="ECO:0007669"/>
    <property type="project" value="InterPro"/>
</dbReference>
<gene>
    <name evidence="4" type="ORF">LARSCL_LOCUS13408</name>
</gene>
<dbReference type="InterPro" id="IPR023561">
    <property type="entry name" value="Carbonic_anhydrase_a-class"/>
</dbReference>
<feature type="chain" id="PRO_5043337445" description="Alpha-carbonic anhydrase domain-containing protein" evidence="2">
    <location>
        <begin position="20"/>
        <end position="355"/>
    </location>
</feature>
<evidence type="ECO:0000256" key="2">
    <source>
        <dbReference type="SAM" id="SignalP"/>
    </source>
</evidence>
<dbReference type="Gene3D" id="3.10.200.10">
    <property type="entry name" value="Alpha carbonic anhydrase"/>
    <property type="match status" value="1"/>
</dbReference>
<proteinExistence type="inferred from homology"/>
<feature type="signal peptide" evidence="2">
    <location>
        <begin position="1"/>
        <end position="19"/>
    </location>
</feature>
<organism evidence="4 5">
    <name type="scientific">Larinioides sclopetarius</name>
    <dbReference type="NCBI Taxonomy" id="280406"/>
    <lineage>
        <taxon>Eukaryota</taxon>
        <taxon>Metazoa</taxon>
        <taxon>Ecdysozoa</taxon>
        <taxon>Arthropoda</taxon>
        <taxon>Chelicerata</taxon>
        <taxon>Arachnida</taxon>
        <taxon>Araneae</taxon>
        <taxon>Araneomorphae</taxon>
        <taxon>Entelegynae</taxon>
        <taxon>Araneoidea</taxon>
        <taxon>Araneidae</taxon>
        <taxon>Larinioides</taxon>
    </lineage>
</organism>
<evidence type="ECO:0000256" key="1">
    <source>
        <dbReference type="ARBA" id="ARBA00010718"/>
    </source>
</evidence>
<accession>A0AAV2AMN3</accession>
<dbReference type="InterPro" id="IPR001148">
    <property type="entry name" value="CA_dom"/>
</dbReference>
<feature type="domain" description="Alpha-carbonic anhydrase" evidence="3">
    <location>
        <begin position="60"/>
        <end position="325"/>
    </location>
</feature>
<dbReference type="Pfam" id="PF00194">
    <property type="entry name" value="Carb_anhydrase"/>
    <property type="match status" value="1"/>
</dbReference>
<evidence type="ECO:0000259" key="3">
    <source>
        <dbReference type="PROSITE" id="PS51144"/>
    </source>
</evidence>
<name>A0AAV2AMN3_9ARAC</name>
<dbReference type="SMART" id="SM01057">
    <property type="entry name" value="Carb_anhydrase"/>
    <property type="match status" value="1"/>
</dbReference>
<dbReference type="GO" id="GO:0008270">
    <property type="term" value="F:zinc ion binding"/>
    <property type="evidence" value="ECO:0007669"/>
    <property type="project" value="InterPro"/>
</dbReference>
<sequence length="355" mass="40498">MKPKIGFLSLMCHVLYFQGHSCTWKCPNRSPQCMGENEMMQDGVGSTAYVYSGGSTSWEDWWTYDGISGPDFWGLLNLEWSLCSKGRRQSPVNIDPSGLLYDPSLRSLHVDKIRVNGLITNTGHGVIFRTTPASHNEILNITGGPLSYKYRFSEIHIHFARSDEKGSEHLIAGYQFPAELQIYGYNSDLYQNISEAIALQKNQGLVGISILLQTGDLSNSELRIITSQLHKIVHRGQEAQLKYLSLRDLMPDTSYYMTYEGSTTMPGCYETVTWIIMNKPIYITKQQLFALRRLMQGDERNPKAPLADNFRPTLDLNQRSIRTNIDFRRKPGSECPTMNRRVHYQANVRDRQKGP</sequence>
<dbReference type="CDD" id="cd03121">
    <property type="entry name" value="alpha_CARP_X_XI_like"/>
    <property type="match status" value="1"/>
</dbReference>
<evidence type="ECO:0000313" key="5">
    <source>
        <dbReference type="Proteomes" id="UP001497382"/>
    </source>
</evidence>
<dbReference type="EMBL" id="CAXIEN010000185">
    <property type="protein sequence ID" value="CAL1284931.1"/>
    <property type="molecule type" value="Genomic_DNA"/>
</dbReference>
<comment type="caution">
    <text evidence="4">The sequence shown here is derived from an EMBL/GenBank/DDBJ whole genome shotgun (WGS) entry which is preliminary data.</text>
</comment>
<keyword evidence="2" id="KW-0732">Signal</keyword>
<dbReference type="Proteomes" id="UP001497382">
    <property type="component" value="Unassembled WGS sequence"/>
</dbReference>
<evidence type="ECO:0000313" key="4">
    <source>
        <dbReference type="EMBL" id="CAL1284931.1"/>
    </source>
</evidence>
<protein>
    <recommendedName>
        <fullName evidence="3">Alpha-carbonic anhydrase domain-containing protein</fullName>
    </recommendedName>
</protein>
<reference evidence="4 5" key="1">
    <citation type="submission" date="2024-04" db="EMBL/GenBank/DDBJ databases">
        <authorList>
            <person name="Rising A."/>
            <person name="Reimegard J."/>
            <person name="Sonavane S."/>
            <person name="Akerstrom W."/>
            <person name="Nylinder S."/>
            <person name="Hedman E."/>
            <person name="Kallberg Y."/>
        </authorList>
    </citation>
    <scope>NUCLEOTIDE SEQUENCE [LARGE SCALE GENOMIC DNA]</scope>
</reference>
<dbReference type="AlphaFoldDB" id="A0AAV2AMN3"/>
<dbReference type="GO" id="GO:0006730">
    <property type="term" value="P:one-carbon metabolic process"/>
    <property type="evidence" value="ECO:0007669"/>
    <property type="project" value="TreeGrafter"/>
</dbReference>
<dbReference type="InterPro" id="IPR041878">
    <property type="entry name" value="Alpha_CARP_X/XI"/>
</dbReference>
<dbReference type="SUPFAM" id="SSF51069">
    <property type="entry name" value="Carbonic anhydrase"/>
    <property type="match status" value="1"/>
</dbReference>
<keyword evidence="5" id="KW-1185">Reference proteome</keyword>
<dbReference type="PANTHER" id="PTHR18952">
    <property type="entry name" value="CARBONIC ANHYDRASE"/>
    <property type="match status" value="1"/>
</dbReference>
<comment type="similarity">
    <text evidence="1">Belongs to the alpha-carbonic anhydrase family.</text>
</comment>
<dbReference type="PANTHER" id="PTHR18952:SF208">
    <property type="entry name" value="CARBONIC ANHYDRASE XA-RELATED"/>
    <property type="match status" value="1"/>
</dbReference>
<dbReference type="InterPro" id="IPR036398">
    <property type="entry name" value="CA_dom_sf"/>
</dbReference>
<dbReference type="PROSITE" id="PS51144">
    <property type="entry name" value="ALPHA_CA_2"/>
    <property type="match status" value="1"/>
</dbReference>